<feature type="chain" id="PRO_5003561736" description="Alginate export domain-containing protein" evidence="1">
    <location>
        <begin position="19"/>
        <end position="529"/>
    </location>
</feature>
<evidence type="ECO:0000256" key="1">
    <source>
        <dbReference type="SAM" id="SignalP"/>
    </source>
</evidence>
<evidence type="ECO:0008006" key="4">
    <source>
        <dbReference type="Google" id="ProtNLM"/>
    </source>
</evidence>
<keyword evidence="1" id="KW-0732">Signal</keyword>
<reference evidence="2 3" key="1">
    <citation type="journal article" date="2012" name="J. Bacteriol.">
        <title>Complete Genome Sequence of the Thermophilic, Piezophilic, Heterotrophic Bacterium Marinitoga piezophila KA3.</title>
        <authorList>
            <person name="Lucas S."/>
            <person name="Han J."/>
            <person name="Lapidus A."/>
            <person name="Cheng J.F."/>
            <person name="Goodwin L.A."/>
            <person name="Pitluck S."/>
            <person name="Peters L."/>
            <person name="Mikhailova N."/>
            <person name="Teshima H."/>
            <person name="Detter J.C."/>
            <person name="Han C."/>
            <person name="Tapia R."/>
            <person name="Land M."/>
            <person name="Hauser L."/>
            <person name="Kyrpides N.C."/>
            <person name="Ivanova N."/>
            <person name="Pagani I."/>
            <person name="Vannier P."/>
            <person name="Oger P."/>
            <person name="Bartlett D.H."/>
            <person name="Noll K.M."/>
            <person name="Woyke T."/>
            <person name="Jebbar M."/>
        </authorList>
    </citation>
    <scope>NUCLEOTIDE SEQUENCE [LARGE SCALE GENOMIC DNA]</scope>
    <source>
        <strain evidence="3">DSM 14283 / JCM 11233 / KA3</strain>
    </source>
</reference>
<dbReference type="RefSeq" id="WP_014297187.1">
    <property type="nucleotide sequence ID" value="NC_016751.1"/>
</dbReference>
<gene>
    <name evidence="2" type="ordered locus">Marpi_1730</name>
</gene>
<dbReference type="OrthoDB" id="47484at2"/>
<protein>
    <recommendedName>
        <fullName evidence="4">Alginate export domain-containing protein</fullName>
    </recommendedName>
</protein>
<name>H2J5H2_MARPK</name>
<feature type="signal peptide" evidence="1">
    <location>
        <begin position="1"/>
        <end position="18"/>
    </location>
</feature>
<reference evidence="3" key="2">
    <citation type="submission" date="2012-01" db="EMBL/GenBank/DDBJ databases">
        <title>Complete sequence of chromosome of Marinitoga piezophila KA3.</title>
        <authorList>
            <person name="Lucas S."/>
            <person name="Han J."/>
            <person name="Lapidus A."/>
            <person name="Cheng J.-F."/>
            <person name="Goodwin L."/>
            <person name="Pitluck S."/>
            <person name="Peters L."/>
            <person name="Mikhailova N."/>
            <person name="Teshima H."/>
            <person name="Detter J.C."/>
            <person name="Han C."/>
            <person name="Tapia R."/>
            <person name="Land M."/>
            <person name="Hauser L."/>
            <person name="Kyrpides N."/>
            <person name="Ivanova N."/>
            <person name="Pagani I."/>
            <person name="Jebbar M."/>
            <person name="Vannier P."/>
            <person name="Oger P."/>
            <person name="Cario A."/>
            <person name="Bartlett D."/>
            <person name="Noll K.M."/>
            <person name="Woyke T."/>
        </authorList>
    </citation>
    <scope>NUCLEOTIDE SEQUENCE [LARGE SCALE GENOMIC DNA]</scope>
    <source>
        <strain evidence="3">DSM 14283 / JCM 11233 / KA3</strain>
    </source>
</reference>
<dbReference type="HOGENOM" id="CLU_514629_0_0_0"/>
<dbReference type="KEGG" id="mpz:Marpi_1730"/>
<dbReference type="Proteomes" id="UP000007161">
    <property type="component" value="Chromosome"/>
</dbReference>
<keyword evidence="3" id="KW-1185">Reference proteome</keyword>
<organism evidence="2 3">
    <name type="scientific">Marinitoga piezophila (strain DSM 14283 / JCM 11233 / KA3)</name>
    <dbReference type="NCBI Taxonomy" id="443254"/>
    <lineage>
        <taxon>Bacteria</taxon>
        <taxon>Thermotogati</taxon>
        <taxon>Thermotogota</taxon>
        <taxon>Thermotogae</taxon>
        <taxon>Petrotogales</taxon>
        <taxon>Petrotogaceae</taxon>
        <taxon>Marinitoga</taxon>
    </lineage>
</organism>
<proteinExistence type="predicted"/>
<dbReference type="AlphaFoldDB" id="H2J5H2"/>
<evidence type="ECO:0000313" key="3">
    <source>
        <dbReference type="Proteomes" id="UP000007161"/>
    </source>
</evidence>
<accession>H2J5H2</accession>
<evidence type="ECO:0000313" key="2">
    <source>
        <dbReference type="EMBL" id="AEX86116.1"/>
    </source>
</evidence>
<dbReference type="EMBL" id="CP003257">
    <property type="protein sequence ID" value="AEX86116.1"/>
    <property type="molecule type" value="Genomic_DNA"/>
</dbReference>
<sequence length="529" mass="56849">MKKVLVFLVALLSVAMFANPALTVSGSASFELVFDENGFDLVAGPAGSGTWGAEGTFEAATTDGTWTAAWEWDGSDVTVSGVAFEGKLFDLSLAKNALTIEPAAVAGLSVTLEDLGAKDYVNKTKAVKDAKMEFADYSLTVEYALPVAKFGLDSIFSDVSVAGNYGVNYFSKDAEVLGYFDASGKEWELPAAKESVALTGTSTYTYTKTTWKLDDLTLLSGASYTAPFYGVDFSADFAVVAGLSVSAHYGMSNAGGDFVSSIKTTTLKATKTTYTSEVAVGKSADYDDGTKTEDATDITAVYKNYTAKSKHELDKEYVLTLSYSNEFALGELLSLTPHVKFFNKINQTPAKATKDKGYTSQKFAIIEEKATKATSSDATQIEAGLDLSVNVAGLTLGVEDTYYYSLVKDDTQYAFVNVSAGYDMDMVSLSALLKSAITMEKGKDMDYIANVNVNATVTPLENVTVAADVYYDLDKDDTNNDNAMGYSVTADYEYSIFNFGVVAGTYNGKFSANDEDMHWYAYVKGSVEF</sequence>